<evidence type="ECO:0000313" key="2">
    <source>
        <dbReference type="Proteomes" id="UP001341840"/>
    </source>
</evidence>
<name>A0ABU6XE45_9FABA</name>
<dbReference type="Proteomes" id="UP001341840">
    <property type="component" value="Unassembled WGS sequence"/>
</dbReference>
<organism evidence="1 2">
    <name type="scientific">Stylosanthes scabra</name>
    <dbReference type="NCBI Taxonomy" id="79078"/>
    <lineage>
        <taxon>Eukaryota</taxon>
        <taxon>Viridiplantae</taxon>
        <taxon>Streptophyta</taxon>
        <taxon>Embryophyta</taxon>
        <taxon>Tracheophyta</taxon>
        <taxon>Spermatophyta</taxon>
        <taxon>Magnoliopsida</taxon>
        <taxon>eudicotyledons</taxon>
        <taxon>Gunneridae</taxon>
        <taxon>Pentapetalae</taxon>
        <taxon>rosids</taxon>
        <taxon>fabids</taxon>
        <taxon>Fabales</taxon>
        <taxon>Fabaceae</taxon>
        <taxon>Papilionoideae</taxon>
        <taxon>50 kb inversion clade</taxon>
        <taxon>dalbergioids sensu lato</taxon>
        <taxon>Dalbergieae</taxon>
        <taxon>Pterocarpus clade</taxon>
        <taxon>Stylosanthes</taxon>
    </lineage>
</organism>
<protein>
    <submittedName>
        <fullName evidence="1">Uncharacterized protein</fullName>
    </submittedName>
</protein>
<sequence length="111" mass="12328">MAGRRGGARASWNGGKDGVEMVPFFFNLGALQRVKEMVDTVGDASARVKEMEFGGNGFGLIWALNLVFEAQTKKENDDYLISDPLKLRMVTLLVLGQFHFYASKNKLVILD</sequence>
<accession>A0ABU6XE45</accession>
<reference evidence="1 2" key="1">
    <citation type="journal article" date="2023" name="Plants (Basel)">
        <title>Bridging the Gap: Combining Genomics and Transcriptomics Approaches to Understand Stylosanthes scabra, an Orphan Legume from the Brazilian Caatinga.</title>
        <authorList>
            <person name="Ferreira-Neto J.R.C."/>
            <person name="da Silva M.D."/>
            <person name="Binneck E."/>
            <person name="de Melo N.F."/>
            <person name="da Silva R.H."/>
            <person name="de Melo A.L.T.M."/>
            <person name="Pandolfi V."/>
            <person name="Bustamante F.O."/>
            <person name="Brasileiro-Vidal A.C."/>
            <person name="Benko-Iseppon A.M."/>
        </authorList>
    </citation>
    <scope>NUCLEOTIDE SEQUENCE [LARGE SCALE GENOMIC DNA]</scope>
    <source>
        <tissue evidence="1">Leaves</tissue>
    </source>
</reference>
<gene>
    <name evidence="1" type="ORF">PIB30_038162</name>
</gene>
<dbReference type="EMBL" id="JASCZI010211644">
    <property type="protein sequence ID" value="MED6195474.1"/>
    <property type="molecule type" value="Genomic_DNA"/>
</dbReference>
<keyword evidence="2" id="KW-1185">Reference proteome</keyword>
<proteinExistence type="predicted"/>
<comment type="caution">
    <text evidence="1">The sequence shown here is derived from an EMBL/GenBank/DDBJ whole genome shotgun (WGS) entry which is preliminary data.</text>
</comment>
<evidence type="ECO:0000313" key="1">
    <source>
        <dbReference type="EMBL" id="MED6195474.1"/>
    </source>
</evidence>